<dbReference type="PANTHER" id="PTHR47016">
    <property type="entry name" value="ATP-DEPENDENT CLP PROTEASE ATP-BINDING SUBUNIT CLPT1, CHLOROPLASTIC"/>
    <property type="match status" value="1"/>
</dbReference>
<evidence type="ECO:0000259" key="2">
    <source>
        <dbReference type="PROSITE" id="PS51903"/>
    </source>
</evidence>
<reference evidence="3 4" key="1">
    <citation type="submission" date="2024-09" db="EMBL/GenBank/DDBJ databases">
        <authorList>
            <person name="Sun Q."/>
            <person name="Mori K."/>
        </authorList>
    </citation>
    <scope>NUCLEOTIDE SEQUENCE [LARGE SCALE GENOMIC DNA]</scope>
    <source>
        <strain evidence="3 4">TBRC 7907</strain>
    </source>
</reference>
<dbReference type="SUPFAM" id="SSF81923">
    <property type="entry name" value="Double Clp-N motif"/>
    <property type="match status" value="1"/>
</dbReference>
<evidence type="ECO:0000313" key="3">
    <source>
        <dbReference type="EMBL" id="MFB9903236.1"/>
    </source>
</evidence>
<feature type="domain" description="Clp R" evidence="2">
    <location>
        <begin position="91"/>
        <end position="233"/>
    </location>
</feature>
<dbReference type="PANTHER" id="PTHR47016:SF5">
    <property type="entry name" value="CLP DOMAIN SUPERFAMILY PROTEIN"/>
    <property type="match status" value="1"/>
</dbReference>
<dbReference type="GO" id="GO:0006508">
    <property type="term" value="P:proteolysis"/>
    <property type="evidence" value="ECO:0007669"/>
    <property type="project" value="UniProtKB-KW"/>
</dbReference>
<accession>A0ABV5ZQR9</accession>
<dbReference type="Gene3D" id="1.10.1780.10">
    <property type="entry name" value="Clp, N-terminal domain"/>
    <property type="match status" value="1"/>
</dbReference>
<comment type="caution">
    <text evidence="3">The sequence shown here is derived from an EMBL/GenBank/DDBJ whole genome shotgun (WGS) entry which is preliminary data.</text>
</comment>
<keyword evidence="4" id="KW-1185">Reference proteome</keyword>
<dbReference type="PROSITE" id="PS51903">
    <property type="entry name" value="CLP_R"/>
    <property type="match status" value="1"/>
</dbReference>
<gene>
    <name evidence="3" type="ORF">ACFFQA_04730</name>
</gene>
<dbReference type="Proteomes" id="UP001589693">
    <property type="component" value="Unassembled WGS sequence"/>
</dbReference>
<organism evidence="3 4">
    <name type="scientific">Allokutzneria oryzae</name>
    <dbReference type="NCBI Taxonomy" id="1378989"/>
    <lineage>
        <taxon>Bacteria</taxon>
        <taxon>Bacillati</taxon>
        <taxon>Actinomycetota</taxon>
        <taxon>Actinomycetes</taxon>
        <taxon>Pseudonocardiales</taxon>
        <taxon>Pseudonocardiaceae</taxon>
        <taxon>Allokutzneria</taxon>
    </lineage>
</organism>
<keyword evidence="1" id="KW-0677">Repeat</keyword>
<proteinExistence type="predicted"/>
<dbReference type="GO" id="GO:0008233">
    <property type="term" value="F:peptidase activity"/>
    <property type="evidence" value="ECO:0007669"/>
    <property type="project" value="UniProtKB-KW"/>
</dbReference>
<keyword evidence="3" id="KW-0645">Protease</keyword>
<dbReference type="InterPro" id="IPR036628">
    <property type="entry name" value="Clp_N_dom_sf"/>
</dbReference>
<evidence type="ECO:0000256" key="1">
    <source>
        <dbReference type="PROSITE-ProRule" id="PRU01251"/>
    </source>
</evidence>
<name>A0ABV5ZQR9_9PSEU</name>
<protein>
    <submittedName>
        <fullName evidence="3">Clp protease N-terminal domain-containing protein</fullName>
    </submittedName>
</protein>
<dbReference type="InterPro" id="IPR004176">
    <property type="entry name" value="Clp_R_N"/>
</dbReference>
<evidence type="ECO:0000313" key="4">
    <source>
        <dbReference type="Proteomes" id="UP001589693"/>
    </source>
</evidence>
<dbReference type="InterPro" id="IPR044217">
    <property type="entry name" value="CLPT1/2"/>
</dbReference>
<keyword evidence="3" id="KW-0378">Hydrolase</keyword>
<dbReference type="Pfam" id="PF02861">
    <property type="entry name" value="Clp_N"/>
    <property type="match status" value="1"/>
</dbReference>
<dbReference type="EMBL" id="JBHLZU010000004">
    <property type="protein sequence ID" value="MFB9903236.1"/>
    <property type="molecule type" value="Genomic_DNA"/>
</dbReference>
<sequence>MTPTPVRLDDLIDYVKTQYPDGTPLDHLSVAVLTGERLGELADHLIGHFVDQARKGGASWTEIGQSMGVSKQAAQKRFVPKDMDKMTMDSFARYTDDARKVLVSAQEEARSAGNPEIGTEHILLGLLHAPEALAARALAAEGAGERAIRAAVEAVLSPPQKDIPEHIPFTASAKKVIQLTLRESLRHSSKHIDTEHILLALLREEAGTAAKVVAGLGASRKEVETRIHAELKEIFLREQGKG</sequence>
<dbReference type="RefSeq" id="WP_377850371.1">
    <property type="nucleotide sequence ID" value="NZ_JBHLZU010000004.1"/>
</dbReference>